<organism evidence="1 2">
    <name type="scientific">Sphaerobolus stellatus (strain SS14)</name>
    <dbReference type="NCBI Taxonomy" id="990650"/>
    <lineage>
        <taxon>Eukaryota</taxon>
        <taxon>Fungi</taxon>
        <taxon>Dikarya</taxon>
        <taxon>Basidiomycota</taxon>
        <taxon>Agaricomycotina</taxon>
        <taxon>Agaricomycetes</taxon>
        <taxon>Phallomycetidae</taxon>
        <taxon>Geastrales</taxon>
        <taxon>Sphaerobolaceae</taxon>
        <taxon>Sphaerobolus</taxon>
    </lineage>
</organism>
<evidence type="ECO:0000313" key="1">
    <source>
        <dbReference type="EMBL" id="KIJ29687.1"/>
    </source>
</evidence>
<accession>A0A0C9ULI0</accession>
<proteinExistence type="predicted"/>
<dbReference type="HOGENOM" id="CLU_1031219_0_0_1"/>
<evidence type="ECO:0000313" key="2">
    <source>
        <dbReference type="Proteomes" id="UP000054279"/>
    </source>
</evidence>
<dbReference type="Proteomes" id="UP000054279">
    <property type="component" value="Unassembled WGS sequence"/>
</dbReference>
<protein>
    <submittedName>
        <fullName evidence="1">Uncharacterized protein</fullName>
    </submittedName>
</protein>
<name>A0A0C9ULI0_SPHS4</name>
<reference evidence="1 2" key="1">
    <citation type="submission" date="2014-06" db="EMBL/GenBank/DDBJ databases">
        <title>Evolutionary Origins and Diversification of the Mycorrhizal Mutualists.</title>
        <authorList>
            <consortium name="DOE Joint Genome Institute"/>
            <consortium name="Mycorrhizal Genomics Consortium"/>
            <person name="Kohler A."/>
            <person name="Kuo A."/>
            <person name="Nagy L.G."/>
            <person name="Floudas D."/>
            <person name="Copeland A."/>
            <person name="Barry K.W."/>
            <person name="Cichocki N."/>
            <person name="Veneault-Fourrey C."/>
            <person name="LaButti K."/>
            <person name="Lindquist E.A."/>
            <person name="Lipzen A."/>
            <person name="Lundell T."/>
            <person name="Morin E."/>
            <person name="Murat C."/>
            <person name="Riley R."/>
            <person name="Ohm R."/>
            <person name="Sun H."/>
            <person name="Tunlid A."/>
            <person name="Henrissat B."/>
            <person name="Grigoriev I.V."/>
            <person name="Hibbett D.S."/>
            <person name="Martin F."/>
        </authorList>
    </citation>
    <scope>NUCLEOTIDE SEQUENCE [LARGE SCALE GENOMIC DNA]</scope>
    <source>
        <strain evidence="1 2">SS14</strain>
    </source>
</reference>
<dbReference type="EMBL" id="KN837277">
    <property type="protein sequence ID" value="KIJ29687.1"/>
    <property type="molecule type" value="Genomic_DNA"/>
</dbReference>
<sequence>MDGKYVELSDEIAGLKRQSDWFNERCNKFTSQTVKYEESISLKLNEIRKDQAESERKLCDELKRSRAEVICSGRDYLSDIQVAVNTLEPKLCQALNKEVAECGREHSGAQALSGTQQRSCRMIHQETLNHQSTLKKRQDNLAESLQGLKSLIKDFIEDSREVLNGQEAIKQDLAYELVKDGMMKCTVVDPHPCLIPAENNAAYTTSYESSLDFTVSTSDIAKPRYAVGAVIMILIAIAVCISLEESEDYLYCRRLPRGRDPNILAFMDTL</sequence>
<dbReference type="AlphaFoldDB" id="A0A0C9ULI0"/>
<gene>
    <name evidence="1" type="ORF">M422DRAFT_54043</name>
</gene>
<keyword evidence="2" id="KW-1185">Reference proteome</keyword>